<dbReference type="PANTHER" id="PTHR11709">
    <property type="entry name" value="MULTI-COPPER OXIDASE"/>
    <property type="match status" value="1"/>
</dbReference>
<dbReference type="STRING" id="1408157.A0A1J7IIP8"/>
<feature type="transmembrane region" description="Helical" evidence="5">
    <location>
        <begin position="34"/>
        <end position="56"/>
    </location>
</feature>
<dbReference type="PANTHER" id="PTHR11709:SF394">
    <property type="entry name" value="FI03373P-RELATED"/>
    <property type="match status" value="1"/>
</dbReference>
<gene>
    <name evidence="9" type="ORF">CONLIGDRAFT_633593</name>
</gene>
<protein>
    <submittedName>
        <fullName evidence="9">Iron transport multicopper oxidase fet3</fullName>
    </submittedName>
</protein>
<dbReference type="InterPro" id="IPR001117">
    <property type="entry name" value="Cu-oxidase_2nd"/>
</dbReference>
<accession>A0A1J7IIP8</accession>
<dbReference type="GO" id="GO:0016491">
    <property type="term" value="F:oxidoreductase activity"/>
    <property type="evidence" value="ECO:0007669"/>
    <property type="project" value="UniProtKB-KW"/>
</dbReference>
<dbReference type="Pfam" id="PF07732">
    <property type="entry name" value="Cu-oxidase_3"/>
    <property type="match status" value="1"/>
</dbReference>
<evidence type="ECO:0000256" key="5">
    <source>
        <dbReference type="SAM" id="Phobius"/>
    </source>
</evidence>
<keyword evidence="5" id="KW-0472">Membrane</keyword>
<keyword evidence="5" id="KW-1133">Transmembrane helix</keyword>
<feature type="domain" description="Plastocyanin-like" evidence="7">
    <location>
        <begin position="492"/>
        <end position="593"/>
    </location>
</feature>
<organism evidence="9 10">
    <name type="scientific">Coniochaeta ligniaria NRRL 30616</name>
    <dbReference type="NCBI Taxonomy" id="1408157"/>
    <lineage>
        <taxon>Eukaryota</taxon>
        <taxon>Fungi</taxon>
        <taxon>Dikarya</taxon>
        <taxon>Ascomycota</taxon>
        <taxon>Pezizomycotina</taxon>
        <taxon>Sordariomycetes</taxon>
        <taxon>Sordariomycetidae</taxon>
        <taxon>Coniochaetales</taxon>
        <taxon>Coniochaetaceae</taxon>
        <taxon>Coniochaeta</taxon>
    </lineage>
</organism>
<dbReference type="InterPro" id="IPR011706">
    <property type="entry name" value="Cu-oxidase_C"/>
</dbReference>
<keyword evidence="10" id="KW-1185">Reference proteome</keyword>
<evidence type="ECO:0000259" key="8">
    <source>
        <dbReference type="Pfam" id="PF07732"/>
    </source>
</evidence>
<keyword evidence="4" id="KW-0186">Copper</keyword>
<dbReference type="Gene3D" id="2.60.40.420">
    <property type="entry name" value="Cupredoxins - blue copper proteins"/>
    <property type="match status" value="3"/>
</dbReference>
<evidence type="ECO:0000259" key="6">
    <source>
        <dbReference type="Pfam" id="PF00394"/>
    </source>
</evidence>
<dbReference type="InParanoid" id="A0A1J7IIP8"/>
<comment type="similarity">
    <text evidence="1">Belongs to the multicopper oxidase family.</text>
</comment>
<dbReference type="InterPro" id="IPR033138">
    <property type="entry name" value="Cu_oxidase_CS"/>
</dbReference>
<dbReference type="Proteomes" id="UP000182658">
    <property type="component" value="Unassembled WGS sequence"/>
</dbReference>
<dbReference type="InterPro" id="IPR008972">
    <property type="entry name" value="Cupredoxin"/>
</dbReference>
<reference evidence="9 10" key="1">
    <citation type="submission" date="2016-10" db="EMBL/GenBank/DDBJ databases">
        <title>Draft genome sequence of Coniochaeta ligniaria NRRL30616, a lignocellulolytic fungus for bioabatement of inhibitors in plant biomass hydrolysates.</title>
        <authorList>
            <consortium name="DOE Joint Genome Institute"/>
            <person name="Jimenez D.J."/>
            <person name="Hector R.E."/>
            <person name="Riley R."/>
            <person name="Sun H."/>
            <person name="Grigoriev I.V."/>
            <person name="Van Elsas J.D."/>
            <person name="Nichols N.N."/>
        </authorList>
    </citation>
    <scope>NUCLEOTIDE SEQUENCE [LARGE SCALE GENOMIC DNA]</scope>
    <source>
        <strain evidence="9 10">NRRL 30616</strain>
    </source>
</reference>
<dbReference type="OrthoDB" id="2121828at2759"/>
<dbReference type="SUPFAM" id="SSF49503">
    <property type="entry name" value="Cupredoxins"/>
    <property type="match status" value="2"/>
</dbReference>
<evidence type="ECO:0000313" key="9">
    <source>
        <dbReference type="EMBL" id="OIW27253.1"/>
    </source>
</evidence>
<dbReference type="InterPro" id="IPR011707">
    <property type="entry name" value="Cu-oxidase-like_N"/>
</dbReference>
<dbReference type="PROSITE" id="PS00079">
    <property type="entry name" value="MULTICOPPER_OXIDASE1"/>
    <property type="match status" value="1"/>
</dbReference>
<dbReference type="InterPro" id="IPR045087">
    <property type="entry name" value="Cu-oxidase_fam"/>
</dbReference>
<dbReference type="Pfam" id="PF07731">
    <property type="entry name" value="Cu-oxidase_2"/>
    <property type="match status" value="1"/>
</dbReference>
<sequence>MEQADGLLLGHHVEPATSHEDNLARRRDGTSSGWLRFIAVVLLVLASVLLILYLQWQSTTFDAPGAAIEDTTPPFEAVEPVRDLKILLHPEQHVSRRPAVRRFSWNVTKSIIAPDGVEKPVFLINDQFPGPTIEARSGDTLEIDVINFTDEGLSLHWHGLHMRGMNHMDGPVGITQCAIQPGTRFTYRVPTDQQAGTFWYHAHSEVHRADGLLGGLVIHNPTTLENSSYRYDSELLFLVGDWYHSDSQTVVKTFMSSYNAALEPAPESLLINGLGQFDCSRTISSSPVNCSGVERPWIALNKRQRYRVRLVNVGALSGLSFTISDSEIEVIQVDGGSRVVSHLANSIGVLYPGERVDFILAWPESAVAADTEITIKLDHENYPSAPVLEKTQAFLVASEASTQRDRLQEETETNLFNLQEAKGLPLTSPFPDKYTSFLIYTSILVLPRLHDVPAGFVNGTHWKPQSAPLVTLGRQEWDEFQLVAWSGAEPVWVELTINNMDATGHPFHLHGFHFYVVASYEGHNGWNYYNPFKSKPPRGGPFNLVDPLLKDTVYVPRNGYAVIRFLADNEGIWALHCHFLWHQASGMMMAFQVLGDEQHGVSNDTTGLAAKHLCMTPPG</sequence>
<keyword evidence="2" id="KW-0479">Metal-binding</keyword>
<keyword evidence="5" id="KW-0812">Transmembrane</keyword>
<proteinExistence type="inferred from homology"/>
<feature type="domain" description="Plastocyanin-like" evidence="6">
    <location>
        <begin position="236"/>
        <end position="361"/>
    </location>
</feature>
<evidence type="ECO:0000256" key="3">
    <source>
        <dbReference type="ARBA" id="ARBA00023002"/>
    </source>
</evidence>
<evidence type="ECO:0000313" key="10">
    <source>
        <dbReference type="Proteomes" id="UP000182658"/>
    </source>
</evidence>
<evidence type="ECO:0000256" key="1">
    <source>
        <dbReference type="ARBA" id="ARBA00010609"/>
    </source>
</evidence>
<dbReference type="InterPro" id="IPR002355">
    <property type="entry name" value="Cu_oxidase_Cu_BS"/>
</dbReference>
<dbReference type="EMBL" id="KV875099">
    <property type="protein sequence ID" value="OIW27253.1"/>
    <property type="molecule type" value="Genomic_DNA"/>
</dbReference>
<dbReference type="CDD" id="cd04205">
    <property type="entry name" value="CuRO_2_LCC_like"/>
    <property type="match status" value="1"/>
</dbReference>
<dbReference type="PROSITE" id="PS00080">
    <property type="entry name" value="MULTICOPPER_OXIDASE2"/>
    <property type="match status" value="1"/>
</dbReference>
<evidence type="ECO:0000256" key="4">
    <source>
        <dbReference type="ARBA" id="ARBA00023008"/>
    </source>
</evidence>
<feature type="domain" description="Plastocyanin-like" evidence="8">
    <location>
        <begin position="107"/>
        <end position="221"/>
    </location>
</feature>
<dbReference type="Pfam" id="PF00394">
    <property type="entry name" value="Cu-oxidase"/>
    <property type="match status" value="1"/>
</dbReference>
<evidence type="ECO:0000256" key="2">
    <source>
        <dbReference type="ARBA" id="ARBA00022723"/>
    </source>
</evidence>
<dbReference type="CDD" id="cd13910">
    <property type="entry name" value="CuRO_3_MCO_like_4"/>
    <property type="match status" value="1"/>
</dbReference>
<evidence type="ECO:0000259" key="7">
    <source>
        <dbReference type="Pfam" id="PF07731"/>
    </source>
</evidence>
<keyword evidence="3" id="KW-0560">Oxidoreductase</keyword>
<dbReference type="AlphaFoldDB" id="A0A1J7IIP8"/>
<name>A0A1J7IIP8_9PEZI</name>
<dbReference type="GO" id="GO:0005507">
    <property type="term" value="F:copper ion binding"/>
    <property type="evidence" value="ECO:0007669"/>
    <property type="project" value="InterPro"/>
</dbReference>